<dbReference type="PANTHER" id="PTHR46401:SF2">
    <property type="entry name" value="GLYCOSYLTRANSFERASE WBBK-RELATED"/>
    <property type="match status" value="1"/>
</dbReference>
<evidence type="ECO:0000259" key="3">
    <source>
        <dbReference type="Pfam" id="PF13439"/>
    </source>
</evidence>
<reference evidence="4 5" key="1">
    <citation type="journal article" date="2015" name="Nature">
        <title>rRNA introns, odd ribosomes, and small enigmatic genomes across a large radiation of phyla.</title>
        <authorList>
            <person name="Brown C.T."/>
            <person name="Hug L.A."/>
            <person name="Thomas B.C."/>
            <person name="Sharon I."/>
            <person name="Castelle C.J."/>
            <person name="Singh A."/>
            <person name="Wilkins M.J."/>
            <person name="Williams K.H."/>
            <person name="Banfield J.F."/>
        </authorList>
    </citation>
    <scope>NUCLEOTIDE SEQUENCE [LARGE SCALE GENOMIC DNA]</scope>
</reference>
<evidence type="ECO:0000256" key="1">
    <source>
        <dbReference type="ARBA" id="ARBA00022679"/>
    </source>
</evidence>
<name>A0A0G1FUH5_9BACT</name>
<dbReference type="InterPro" id="IPR028098">
    <property type="entry name" value="Glyco_trans_4-like_N"/>
</dbReference>
<dbReference type="CDD" id="cd03809">
    <property type="entry name" value="GT4_MtfB-like"/>
    <property type="match status" value="1"/>
</dbReference>
<keyword evidence="1 4" id="KW-0808">Transferase</keyword>
<dbReference type="SUPFAM" id="SSF53756">
    <property type="entry name" value="UDP-Glycosyltransferase/glycogen phosphorylase"/>
    <property type="match status" value="1"/>
</dbReference>
<comment type="caution">
    <text evidence="4">The sequence shown here is derived from an EMBL/GenBank/DDBJ whole genome shotgun (WGS) entry which is preliminary data.</text>
</comment>
<dbReference type="Pfam" id="PF00534">
    <property type="entry name" value="Glycos_transf_1"/>
    <property type="match status" value="1"/>
</dbReference>
<gene>
    <name evidence="4" type="ORF">UV73_C0001G0152</name>
</gene>
<evidence type="ECO:0000313" key="4">
    <source>
        <dbReference type="EMBL" id="KKS98631.1"/>
    </source>
</evidence>
<proteinExistence type="predicted"/>
<dbReference type="Gene3D" id="3.40.50.2000">
    <property type="entry name" value="Glycogen Phosphorylase B"/>
    <property type="match status" value="2"/>
</dbReference>
<dbReference type="Proteomes" id="UP000034894">
    <property type="component" value="Unassembled WGS sequence"/>
</dbReference>
<feature type="domain" description="Glycosyl transferase family 1" evidence="2">
    <location>
        <begin position="154"/>
        <end position="320"/>
    </location>
</feature>
<dbReference type="GO" id="GO:0016757">
    <property type="term" value="F:glycosyltransferase activity"/>
    <property type="evidence" value="ECO:0007669"/>
    <property type="project" value="InterPro"/>
</dbReference>
<dbReference type="PANTHER" id="PTHR46401">
    <property type="entry name" value="GLYCOSYLTRANSFERASE WBBK-RELATED"/>
    <property type="match status" value="1"/>
</dbReference>
<sequence length="345" mass="38495">MKAALVTPPIKGHNLRGSGIYFSHLSRLLVSVRDPVVEIVSWGANLEGYDLVHFPYFDPFFLTMPLVSGEKKIVTVHDLIPLKYPRENPTGFRGSIKWLWQKRQLKKSEKIITDSESSAADISAITGIRTEKIKVIPLAPDSIFGSLKAKETLEIKEKLRLPDDYLLYVGDVNFNKNIPVLLRSFDVLSREFPKLRLVLAGKGFKDPSEPLEQISALVNELNIRDKLFFPGSLSELDLAGLYSQAGVYIQPSIDEGFGLPVLEAMASGCPAVVTARGSLEEVAGQAALYADYRDPQDLAGKIKQFLTDAKLREKFIKKGKMQSKKFSWPETARQTLEVYRGVLAI</sequence>
<dbReference type="EMBL" id="LCFP01000001">
    <property type="protein sequence ID" value="KKS98631.1"/>
    <property type="molecule type" value="Genomic_DNA"/>
</dbReference>
<evidence type="ECO:0000259" key="2">
    <source>
        <dbReference type="Pfam" id="PF00534"/>
    </source>
</evidence>
<dbReference type="STRING" id="1618443.UV73_C0001G0152"/>
<accession>A0A0G1FUH5</accession>
<organism evidence="4 5">
    <name type="scientific">Candidatus Gottesmanbacteria bacterium GW2011_GWA2_43_14</name>
    <dbReference type="NCBI Taxonomy" id="1618443"/>
    <lineage>
        <taxon>Bacteria</taxon>
        <taxon>Candidatus Gottesmaniibacteriota</taxon>
    </lineage>
</organism>
<feature type="domain" description="Glycosyltransferase subfamily 4-like N-terminal" evidence="3">
    <location>
        <begin position="47"/>
        <end position="137"/>
    </location>
</feature>
<protein>
    <submittedName>
        <fullName evidence="4">Group 1 glycosyl transferase</fullName>
    </submittedName>
</protein>
<dbReference type="InterPro" id="IPR001296">
    <property type="entry name" value="Glyco_trans_1"/>
</dbReference>
<dbReference type="AlphaFoldDB" id="A0A0G1FUH5"/>
<evidence type="ECO:0000313" key="5">
    <source>
        <dbReference type="Proteomes" id="UP000034894"/>
    </source>
</evidence>
<dbReference type="Pfam" id="PF13439">
    <property type="entry name" value="Glyco_transf_4"/>
    <property type="match status" value="1"/>
</dbReference>